<comment type="caution">
    <text evidence="1">The sequence shown here is derived from an EMBL/GenBank/DDBJ whole genome shotgun (WGS) entry which is preliminary data.</text>
</comment>
<organism evidence="1 2">
    <name type="scientific">Modicella reniformis</name>
    <dbReference type="NCBI Taxonomy" id="1440133"/>
    <lineage>
        <taxon>Eukaryota</taxon>
        <taxon>Fungi</taxon>
        <taxon>Fungi incertae sedis</taxon>
        <taxon>Mucoromycota</taxon>
        <taxon>Mortierellomycotina</taxon>
        <taxon>Mortierellomycetes</taxon>
        <taxon>Mortierellales</taxon>
        <taxon>Mortierellaceae</taxon>
        <taxon>Modicella</taxon>
    </lineage>
</organism>
<dbReference type="SUPFAM" id="SSF82171">
    <property type="entry name" value="DPP6 N-terminal domain-like"/>
    <property type="match status" value="1"/>
</dbReference>
<feature type="non-terminal residue" evidence="1">
    <location>
        <position position="1"/>
    </location>
</feature>
<evidence type="ECO:0000313" key="2">
    <source>
        <dbReference type="Proteomes" id="UP000749646"/>
    </source>
</evidence>
<accession>A0A9P6IR20</accession>
<feature type="non-terminal residue" evidence="1">
    <location>
        <position position="312"/>
    </location>
</feature>
<protein>
    <submittedName>
        <fullName evidence="1">Uncharacterized protein</fullName>
    </submittedName>
</protein>
<sequence length="312" mass="34694">RLECSGLQVDFVEIKPFTAVKEGNTPEHQVEAIKHIVKRAAKSIFDPNPAEAPSYWTLEPSGKKADIPITRLAWSKDSSFLVALAVKKDSVHITVWDMKSIESIPKQTGDMSVLHPSFVTADVTQKISVPGEIFKNLSIGLAISPKGDKVAIYQEPNVGQWKDGSKLEKSSFRIRVFNNPLVRRPKQPERRQEPKSGIYTLAVDGIEHDGTQLVPQETIPHRIFDSFIGYGAFLTEKVNTDWERNSVSAALCNTPSVESLGSSLYVTPVNQKGPLKQDTTLFVACNGLCIDVFRIVTENAWTHVRTIRLTDL</sequence>
<reference evidence="1" key="1">
    <citation type="journal article" date="2020" name="Fungal Divers.">
        <title>Resolving the Mortierellaceae phylogeny through synthesis of multi-gene phylogenetics and phylogenomics.</title>
        <authorList>
            <person name="Vandepol N."/>
            <person name="Liber J."/>
            <person name="Desiro A."/>
            <person name="Na H."/>
            <person name="Kennedy M."/>
            <person name="Barry K."/>
            <person name="Grigoriev I.V."/>
            <person name="Miller A.N."/>
            <person name="O'Donnell K."/>
            <person name="Stajich J.E."/>
            <person name="Bonito G."/>
        </authorList>
    </citation>
    <scope>NUCLEOTIDE SEQUENCE</scope>
    <source>
        <strain evidence="1">MES-2147</strain>
    </source>
</reference>
<dbReference type="AlphaFoldDB" id="A0A9P6IR20"/>
<name>A0A9P6IR20_9FUNG</name>
<gene>
    <name evidence="1" type="ORF">BGZ65_012147</name>
</gene>
<keyword evidence="2" id="KW-1185">Reference proteome</keyword>
<evidence type="ECO:0000313" key="1">
    <source>
        <dbReference type="EMBL" id="KAF9944378.1"/>
    </source>
</evidence>
<dbReference type="EMBL" id="JAAAHW010008408">
    <property type="protein sequence ID" value="KAF9944378.1"/>
    <property type="molecule type" value="Genomic_DNA"/>
</dbReference>
<dbReference type="OrthoDB" id="2445620at2759"/>
<proteinExistence type="predicted"/>
<dbReference type="Proteomes" id="UP000749646">
    <property type="component" value="Unassembled WGS sequence"/>
</dbReference>